<dbReference type="Proteomes" id="UP000605259">
    <property type="component" value="Unassembled WGS sequence"/>
</dbReference>
<sequence>MGLRDRFSNFVARQVEKRGLLDDIFGNSIRYGGRYISDTNILESSDVYELMQDISNQMMLATIVVEDKDGNEITDHQSLNILRNPNSYLTQSEFIKLMTNTYLLEGEVFPFLNIDQLHLASNVYTELDGNMIPHYKVGSVEIPPFMIRHVKNIGTDHLKGKGILDLGKDTLEGVMNAEKVLTDKYKKGGFLAFLLKLDAHINPQNAAQSKLIKAILDQLESIDESRSVKLIPLGKGYSIDGLKSPVEDEKILAYLNVYKKDLGKFLGVNVDTYTALMEVDLEKAMMYLHNKAVRPIMRNFEDHLSLLFFGPNSRERIKFKINILDFVTYSTKTNIGYNIVRTGITSPDNVADMLGFEKQNTQESQAIYISNDLSKIGEKKATDDSLGGGKENESGDQRESNSN</sequence>
<evidence type="ECO:0000313" key="2">
    <source>
        <dbReference type="EMBL" id="GGE58581.1"/>
    </source>
</evidence>
<feature type="region of interest" description="Disordered" evidence="1">
    <location>
        <begin position="379"/>
        <end position="403"/>
    </location>
</feature>
<dbReference type="RefSeq" id="WP_188386966.1">
    <property type="nucleotide sequence ID" value="NZ_BMFK01000001.1"/>
</dbReference>
<protein>
    <submittedName>
        <fullName evidence="2">Portal protein</fullName>
    </submittedName>
</protein>
<accession>A0A917EMX6</accession>
<evidence type="ECO:0000313" key="3">
    <source>
        <dbReference type="Proteomes" id="UP000605259"/>
    </source>
</evidence>
<reference evidence="2" key="1">
    <citation type="journal article" date="2014" name="Int. J. Syst. Evol. Microbiol.">
        <title>Complete genome sequence of Corynebacterium casei LMG S-19264T (=DSM 44701T), isolated from a smear-ripened cheese.</title>
        <authorList>
            <consortium name="US DOE Joint Genome Institute (JGI-PGF)"/>
            <person name="Walter F."/>
            <person name="Albersmeier A."/>
            <person name="Kalinowski J."/>
            <person name="Ruckert C."/>
        </authorList>
    </citation>
    <scope>NUCLEOTIDE SEQUENCE</scope>
    <source>
        <strain evidence="2">CGMCC 1.12698</strain>
    </source>
</reference>
<dbReference type="EMBL" id="BMFK01000001">
    <property type="protein sequence ID" value="GGE58581.1"/>
    <property type="molecule type" value="Genomic_DNA"/>
</dbReference>
<proteinExistence type="predicted"/>
<reference evidence="2" key="2">
    <citation type="submission" date="2020-09" db="EMBL/GenBank/DDBJ databases">
        <authorList>
            <person name="Sun Q."/>
            <person name="Zhou Y."/>
        </authorList>
    </citation>
    <scope>NUCLEOTIDE SEQUENCE</scope>
    <source>
        <strain evidence="2">CGMCC 1.12698</strain>
    </source>
</reference>
<organism evidence="2 3">
    <name type="scientific">Priestia taiwanensis</name>
    <dbReference type="NCBI Taxonomy" id="1347902"/>
    <lineage>
        <taxon>Bacteria</taxon>
        <taxon>Bacillati</taxon>
        <taxon>Bacillota</taxon>
        <taxon>Bacilli</taxon>
        <taxon>Bacillales</taxon>
        <taxon>Bacillaceae</taxon>
        <taxon>Priestia</taxon>
    </lineage>
</organism>
<name>A0A917EMX6_9BACI</name>
<comment type="caution">
    <text evidence="2">The sequence shown here is derived from an EMBL/GenBank/DDBJ whole genome shotgun (WGS) entry which is preliminary data.</text>
</comment>
<dbReference type="InterPro" id="IPR006944">
    <property type="entry name" value="Phage/GTA_portal"/>
</dbReference>
<evidence type="ECO:0000256" key="1">
    <source>
        <dbReference type="SAM" id="MobiDB-lite"/>
    </source>
</evidence>
<gene>
    <name evidence="2" type="ORF">GCM10007140_06140</name>
</gene>
<dbReference type="AlphaFoldDB" id="A0A917EMX6"/>
<feature type="compositionally biased region" description="Basic and acidic residues" evidence="1">
    <location>
        <begin position="390"/>
        <end position="403"/>
    </location>
</feature>
<keyword evidence="3" id="KW-1185">Reference proteome</keyword>
<dbReference type="Pfam" id="PF04860">
    <property type="entry name" value="Phage_portal"/>
    <property type="match status" value="1"/>
</dbReference>